<accession>A0A850NBN9</accession>
<proteinExistence type="predicted"/>
<comment type="caution">
    <text evidence="2">The sequence shown here is derived from an EMBL/GenBank/DDBJ whole genome shotgun (WGS) entry which is preliminary data.</text>
</comment>
<evidence type="ECO:0000313" key="3">
    <source>
        <dbReference type="Proteomes" id="UP000558089"/>
    </source>
</evidence>
<gene>
    <name evidence="2" type="ORF">GUA46_07055</name>
</gene>
<feature type="non-terminal residue" evidence="2">
    <location>
        <position position="1367"/>
    </location>
</feature>
<evidence type="ECO:0000313" key="2">
    <source>
        <dbReference type="EMBL" id="NVN18093.1"/>
    </source>
</evidence>
<protein>
    <recommendedName>
        <fullName evidence="1">DUF8202 domain-containing protein</fullName>
    </recommendedName>
</protein>
<keyword evidence="3" id="KW-1185">Reference proteome</keyword>
<organism evidence="2 3">
    <name type="scientific">Flagellimonas chongwuensis</name>
    <dbReference type="NCBI Taxonomy" id="2697365"/>
    <lineage>
        <taxon>Bacteria</taxon>
        <taxon>Pseudomonadati</taxon>
        <taxon>Bacteroidota</taxon>
        <taxon>Flavobacteriia</taxon>
        <taxon>Flavobacteriales</taxon>
        <taxon>Flavobacteriaceae</taxon>
        <taxon>Flagellimonas</taxon>
    </lineage>
</organism>
<evidence type="ECO:0000259" key="1">
    <source>
        <dbReference type="Pfam" id="PF26628"/>
    </source>
</evidence>
<sequence>MTKLLLSSIFHALKLFQVQNKPYKKSKSQKILVTISLLIVLLTGNTVFGQIEVDTWYSADRAVNSAPTPNGSWHLFTPLAPGDGTTVTTWYDLVDWVDADKQDAIGHPSINLNQAFPDGFDYPFPNSGPYNLFLAPTGSTPGLPTLRRNDMNFNPSIEFDGSNEGDALVMRSVSRDDITVFIVFRAEGAGNTAETQRLLFGGDVDAHHSSVNVEQRTTNLSLGVSDGNRFSIGRTWLNDGGGVFQSGTIDLEGKPTIGVFTRDALPLSFQENLDTFVNGIHDISVTRGPGFYEANSLFFFNSIGKHFNSNDPNRNLTGNIAEILLADGALDPTSITQAQSYLAIKYGITLNNSGALGSVVGNQGFTYLAADGTTIWDPTINPNYRFDIAGLARDRYQDDGPDLRYNLHQRIAKSENDEAIVTMSTDSNFTTDNLDQTRPEIDNYPWAGTSPTSYRHNYLIWGNDHAGLDTTNVELPVSGDIVTRIPREWQVQKTFSAGVDPIYGVSLRFDLSGSNILPNDACRIHLMIDRDGNGDFSNGTVDLIMATSADSQYVFFDDVDFEHLDVFSIGLKAPLSITVVDSTPPSTCGGSDGEIQFAFTNVPDGNYTITYDEGTFPNVTVSGGTATVTGLSEGKYSNLKITANGCTSQQDPDVVLSSPDAPTIAAVAVQPSTCGASDGQIQFTFENVPNDTYDIIYDDGIFSDVDVNSNAAIVTGLPEGNYSNLTITVGSCASQQNPDIVLSSPDAPTIAAVAVQPTTCGANDGEIQFTFENVPNGDYTISYDGGSFPNVTVSGGIATVENLPAGNYTNLNITVNSCTSQQDPDIVLSSPDAPTIVAVAVQPSTCGASDGEIEFTFANVPDGDYTITYDGGSFPNVTVASNAATVTGLAAGNYSNLTIAVGSCSSQQDPDVVLSSPDAPTIEAVAVQPSTCGASDGEIQFTFANVPDGDYTIAYDGGSFPNVTVSGGTATVEDLPAGNYSNLTISVNSCTSQQDPDVVLSSPDAPTIAVVAVQPSTCGASDGQIQFTFTNVPDGNYTITYDGGSFPNVAVASNAATVSGLAAGNYSNLTIAVASCTSQQDPDVVLSSPDAPTIEAVAVQPSNCGANDGEIQFTFTNVPDGDYDITHDNGTFTDVTISGGTATVEDLPAGNYNNLTIAVGSCSSQQDPDIVLSSPDAPTIAAVAVQPSTCGASDGEIEFTFENVPDGDYTIAYDGGSFPNVTVSGGTATVEDLPAGNYSNLSISVGSCASQQDPDIVLSSPDAPTIEAVAVQPSTCGASDGQIQFTFTNVPDGNHTISYDGGSFANVAVSGGTATVSNLAAGNYNNLTIAVGSCASQQDPDVVLSSPDAPTIEAVAVQPSTCGASDG</sequence>
<reference evidence="2 3" key="1">
    <citation type="submission" date="2020-01" db="EMBL/GenBank/DDBJ databases">
        <title>Draft Genome Analysis of Muricauda sp. HICW Isolated from coastal seawater of PR China.</title>
        <authorList>
            <person name="Chen M.-X."/>
        </authorList>
    </citation>
    <scope>NUCLEOTIDE SEQUENCE [LARGE SCALE GENOMIC DNA]</scope>
    <source>
        <strain evidence="2 3">HICW</strain>
    </source>
</reference>
<name>A0A850NBN9_9FLAO</name>
<dbReference type="EMBL" id="WYET01000003">
    <property type="protein sequence ID" value="NVN18093.1"/>
    <property type="molecule type" value="Genomic_DNA"/>
</dbReference>
<dbReference type="RefSeq" id="WP_176619888.1">
    <property type="nucleotide sequence ID" value="NZ_WYET01000003.1"/>
</dbReference>
<dbReference type="Pfam" id="PF26628">
    <property type="entry name" value="DUF8202"/>
    <property type="match status" value="1"/>
</dbReference>
<dbReference type="Proteomes" id="UP000558089">
    <property type="component" value="Unassembled WGS sequence"/>
</dbReference>
<feature type="domain" description="DUF8202" evidence="1">
    <location>
        <begin position="337"/>
        <end position="561"/>
    </location>
</feature>
<dbReference type="InterPro" id="IPR058515">
    <property type="entry name" value="DUF8202"/>
</dbReference>